<evidence type="ECO:0000259" key="3">
    <source>
        <dbReference type="Pfam" id="PF00566"/>
    </source>
</evidence>
<dbReference type="Gene3D" id="1.10.8.1310">
    <property type="match status" value="1"/>
</dbReference>
<keyword evidence="5" id="KW-1185">Reference proteome</keyword>
<dbReference type="InterPro" id="IPR035969">
    <property type="entry name" value="Rab-GAP_TBC_sf"/>
</dbReference>
<dbReference type="EMBL" id="KZ110599">
    <property type="protein sequence ID" value="OSX61288.1"/>
    <property type="molecule type" value="Genomic_DNA"/>
</dbReference>
<feature type="domain" description="Rab-GAP TBC" evidence="3">
    <location>
        <begin position="30"/>
        <end position="176"/>
    </location>
</feature>
<protein>
    <recommendedName>
        <fullName evidence="3">Rab-GAP TBC domain-containing protein</fullName>
    </recommendedName>
</protein>
<dbReference type="InterPro" id="IPR045913">
    <property type="entry name" value="TBC20/Gyp8-like"/>
</dbReference>
<evidence type="ECO:0000256" key="2">
    <source>
        <dbReference type="SAM" id="MobiDB-lite"/>
    </source>
</evidence>
<feature type="compositionally biased region" description="Basic and acidic residues" evidence="2">
    <location>
        <begin position="223"/>
        <end position="234"/>
    </location>
</feature>
<dbReference type="InterPro" id="IPR000195">
    <property type="entry name" value="Rab-GAP-TBC_dom"/>
</dbReference>
<feature type="compositionally biased region" description="Basic residues" evidence="2">
    <location>
        <begin position="446"/>
        <end position="463"/>
    </location>
</feature>
<evidence type="ECO:0000313" key="5">
    <source>
        <dbReference type="Proteomes" id="UP000194127"/>
    </source>
</evidence>
<proteinExistence type="predicted"/>
<name>A0A1X6MY33_9APHY</name>
<dbReference type="Gene3D" id="1.10.472.80">
    <property type="entry name" value="Ypt/Rab-GAP domain of gyp1p, domain 3"/>
    <property type="match status" value="1"/>
</dbReference>
<reference evidence="4 5" key="1">
    <citation type="submission" date="2017-04" db="EMBL/GenBank/DDBJ databases">
        <title>Genome Sequence of the Model Brown-Rot Fungus Postia placenta SB12.</title>
        <authorList>
            <consortium name="DOE Joint Genome Institute"/>
            <person name="Gaskell J."/>
            <person name="Kersten P."/>
            <person name="Larrondo L.F."/>
            <person name="Canessa P."/>
            <person name="Martinez D."/>
            <person name="Hibbett D."/>
            <person name="Schmoll M."/>
            <person name="Kubicek C.P."/>
            <person name="Martinez A.T."/>
            <person name="Yadav J."/>
            <person name="Master E."/>
            <person name="Magnuson J.K."/>
            <person name="James T."/>
            <person name="Yaver D."/>
            <person name="Berka R."/>
            <person name="Labutti K."/>
            <person name="Lipzen A."/>
            <person name="Aerts A."/>
            <person name="Barry K."/>
            <person name="Henrissat B."/>
            <person name="Blanchette R."/>
            <person name="Grigoriev I."/>
            <person name="Cullen D."/>
        </authorList>
    </citation>
    <scope>NUCLEOTIDE SEQUENCE [LARGE SCALE GENOMIC DNA]</scope>
    <source>
        <strain evidence="4 5">MAD-698-R-SB12</strain>
    </source>
</reference>
<organism evidence="4 5">
    <name type="scientific">Postia placenta MAD-698-R-SB12</name>
    <dbReference type="NCBI Taxonomy" id="670580"/>
    <lineage>
        <taxon>Eukaryota</taxon>
        <taxon>Fungi</taxon>
        <taxon>Dikarya</taxon>
        <taxon>Basidiomycota</taxon>
        <taxon>Agaricomycotina</taxon>
        <taxon>Agaricomycetes</taxon>
        <taxon>Polyporales</taxon>
        <taxon>Adustoporiaceae</taxon>
        <taxon>Rhodonia</taxon>
    </lineage>
</organism>
<dbReference type="RefSeq" id="XP_024338082.1">
    <property type="nucleotide sequence ID" value="XM_024485933.1"/>
</dbReference>
<dbReference type="GO" id="GO:0005096">
    <property type="term" value="F:GTPase activator activity"/>
    <property type="evidence" value="ECO:0007669"/>
    <property type="project" value="UniProtKB-KW"/>
</dbReference>
<dbReference type="SUPFAM" id="SSF47923">
    <property type="entry name" value="Ypt/Rab-GAP domain of gyp1p"/>
    <property type="match status" value="1"/>
</dbReference>
<dbReference type="STRING" id="670580.A0A1X6MY33"/>
<dbReference type="GeneID" id="36330882"/>
<dbReference type="PANTHER" id="PTHR20913:SF7">
    <property type="entry name" value="RE60063P"/>
    <property type="match status" value="1"/>
</dbReference>
<dbReference type="Pfam" id="PF00566">
    <property type="entry name" value="RabGAP-TBC"/>
    <property type="match status" value="1"/>
</dbReference>
<dbReference type="Proteomes" id="UP000194127">
    <property type="component" value="Unassembled WGS sequence"/>
</dbReference>
<feature type="region of interest" description="Disordered" evidence="2">
    <location>
        <begin position="271"/>
        <end position="308"/>
    </location>
</feature>
<feature type="region of interest" description="Disordered" evidence="2">
    <location>
        <begin position="43"/>
        <end position="81"/>
    </location>
</feature>
<feature type="compositionally biased region" description="Polar residues" evidence="2">
    <location>
        <begin position="271"/>
        <end position="282"/>
    </location>
</feature>
<feature type="region of interest" description="Disordered" evidence="2">
    <location>
        <begin position="436"/>
        <end position="463"/>
    </location>
</feature>
<sequence length="539" mass="60134">MNYENDKTDAVDWDLLRSRSLQPFGFGHERRYLWPKLLNVNHSTTNSTSSDSKAEEQTLNDKDDGGQTELQDPDNDPRKREDLQSQLHKLIVTVFRRRQHLNYFQGYHDIVSVFFLTLPPEIRVNSVEQMSLHRLRDSMGVSLEPVVGLLRILKGLLQATDLEFSALLERHPIAIVYLVAAVVLFRRDQAFQLEKEGEEGMVHSILSSLPDLYEEQEEANPLKADENETKEEKLSITSLKLEPSPLPEQQGGELVEDVSVDFAQNTNTLIEPSTVSTVSTDCQPLESPSTLESSSSSHEAQSIEDTLSDDDASTAAAIYATSLPSACADVEGDIAPEELDEAHVSEKVPLSRSSSPELTLPRPRVSLTSLLIRADELFARFPPSHPSIALSSVMGPQSVMLTWSQDPAELPPDDDAELMVKKPELVVRPYIEPDDEVASDDESAAHARHPRAKEQRRRRKLRKPRKLALERKTMVAGAVLVLGVAMAVYGIQNVQGPAGWLREGYQPRNSVGREWKRVSHFLGGVILGAGERVLEGLWH</sequence>
<evidence type="ECO:0000256" key="1">
    <source>
        <dbReference type="ARBA" id="ARBA00022468"/>
    </source>
</evidence>
<feature type="region of interest" description="Disordered" evidence="2">
    <location>
        <begin position="216"/>
        <end position="250"/>
    </location>
</feature>
<keyword evidence="1" id="KW-0343">GTPase activation</keyword>
<accession>A0A1X6MY33</accession>
<dbReference type="AlphaFoldDB" id="A0A1X6MY33"/>
<dbReference type="PANTHER" id="PTHR20913">
    <property type="entry name" value="TBC1 DOMAIN FAMILY MEMBER 20/GTPASE"/>
    <property type="match status" value="1"/>
</dbReference>
<dbReference type="GO" id="GO:0005789">
    <property type="term" value="C:endoplasmic reticulum membrane"/>
    <property type="evidence" value="ECO:0007669"/>
    <property type="project" value="TreeGrafter"/>
</dbReference>
<feature type="compositionally biased region" description="Basic and acidic residues" evidence="2">
    <location>
        <begin position="52"/>
        <end position="65"/>
    </location>
</feature>
<evidence type="ECO:0000313" key="4">
    <source>
        <dbReference type="EMBL" id="OSX61288.1"/>
    </source>
</evidence>
<feature type="compositionally biased region" description="Low complexity" evidence="2">
    <location>
        <begin position="286"/>
        <end position="305"/>
    </location>
</feature>
<gene>
    <name evidence="4" type="ORF">POSPLADRAFT_1146441</name>
</gene>
<dbReference type="GO" id="GO:0006888">
    <property type="term" value="P:endoplasmic reticulum to Golgi vesicle-mediated transport"/>
    <property type="evidence" value="ECO:0007669"/>
    <property type="project" value="TreeGrafter"/>
</dbReference>
<dbReference type="OrthoDB" id="206700at2759"/>